<protein>
    <submittedName>
        <fullName evidence="2">Uncharacterized protein</fullName>
    </submittedName>
</protein>
<gene>
    <name evidence="2" type="ORF">SALB_03237</name>
</gene>
<dbReference type="AlphaFoldDB" id="A0A401QYS3"/>
<dbReference type="EMBL" id="BHXC01000006">
    <property type="protein sequence ID" value="GCB90530.1"/>
    <property type="molecule type" value="Genomic_DNA"/>
</dbReference>
<accession>A0A401QYS3</accession>
<dbReference type="Proteomes" id="UP000288351">
    <property type="component" value="Unassembled WGS sequence"/>
</dbReference>
<feature type="region of interest" description="Disordered" evidence="1">
    <location>
        <begin position="1"/>
        <end position="28"/>
    </location>
</feature>
<sequence>MRAQRRRGPGGGPGARGRGGGALHRGRGARAAALGPFARRPAGTTLAANLTIVGGMGGSPATLAADAAHAAALGADELRLYHAGLAGAADLEAVRGALRALNRSAGGRAQGSGAASVPLS</sequence>
<organism evidence="2 3">
    <name type="scientific">Streptomyces noursei</name>
    <name type="common">Streptomyces albulus</name>
    <dbReference type="NCBI Taxonomy" id="1971"/>
    <lineage>
        <taxon>Bacteria</taxon>
        <taxon>Bacillati</taxon>
        <taxon>Actinomycetota</taxon>
        <taxon>Actinomycetes</taxon>
        <taxon>Kitasatosporales</taxon>
        <taxon>Streptomycetaceae</taxon>
        <taxon>Streptomyces</taxon>
    </lineage>
</organism>
<reference evidence="2 3" key="1">
    <citation type="journal article" date="2019" name="Microbiol. Resour. Announc.">
        <title>Draft Genome Sequence of the Most Traditional epsilon-Poly-l-Lysine Producer, Streptomyces albulus NBRC14147.</title>
        <authorList>
            <person name="Yamanaka K."/>
            <person name="Hamano Y."/>
        </authorList>
    </citation>
    <scope>NUCLEOTIDE SEQUENCE [LARGE SCALE GENOMIC DNA]</scope>
    <source>
        <strain evidence="2 3">NBRC 14147</strain>
    </source>
</reference>
<evidence type="ECO:0000313" key="2">
    <source>
        <dbReference type="EMBL" id="GCB90530.1"/>
    </source>
</evidence>
<name>A0A401QYS3_STRNR</name>
<evidence type="ECO:0000256" key="1">
    <source>
        <dbReference type="SAM" id="MobiDB-lite"/>
    </source>
</evidence>
<evidence type="ECO:0000313" key="3">
    <source>
        <dbReference type="Proteomes" id="UP000288351"/>
    </source>
</evidence>
<comment type="caution">
    <text evidence="2">The sequence shown here is derived from an EMBL/GenBank/DDBJ whole genome shotgun (WGS) entry which is preliminary data.</text>
</comment>
<proteinExistence type="predicted"/>
<feature type="compositionally biased region" description="Gly residues" evidence="1">
    <location>
        <begin position="9"/>
        <end position="23"/>
    </location>
</feature>